<protein>
    <recommendedName>
        <fullName evidence="4">Peptidase C-terminal archaeal/bacterial domain-containing protein</fullName>
    </recommendedName>
</protein>
<dbReference type="Proteomes" id="UP001243717">
    <property type="component" value="Unassembled WGS sequence"/>
</dbReference>
<accession>A0ABU1ALT5</accession>
<comment type="caution">
    <text evidence="2">The sequence shown here is derived from an EMBL/GenBank/DDBJ whole genome shotgun (WGS) entry which is preliminary data.</text>
</comment>
<proteinExistence type="predicted"/>
<name>A0ABU1ALT5_9BACT</name>
<dbReference type="EMBL" id="JARXIC010000014">
    <property type="protein sequence ID" value="MDQ8194736.1"/>
    <property type="molecule type" value="Genomic_DNA"/>
</dbReference>
<evidence type="ECO:0000256" key="1">
    <source>
        <dbReference type="SAM" id="SignalP"/>
    </source>
</evidence>
<feature type="chain" id="PRO_5046195673" description="Peptidase C-terminal archaeal/bacterial domain-containing protein" evidence="1">
    <location>
        <begin position="21"/>
        <end position="368"/>
    </location>
</feature>
<keyword evidence="3" id="KW-1185">Reference proteome</keyword>
<reference evidence="2 3" key="1">
    <citation type="submission" date="2023-04" db="EMBL/GenBank/DDBJ databases">
        <title>A novel bacteria isolated from coastal sediment.</title>
        <authorList>
            <person name="Liu X.-J."/>
            <person name="Du Z.-J."/>
        </authorList>
    </citation>
    <scope>NUCLEOTIDE SEQUENCE [LARGE SCALE GENOMIC DNA]</scope>
    <source>
        <strain evidence="2 3">SDUM461004</strain>
    </source>
</reference>
<gene>
    <name evidence="2" type="ORF">QEH59_09890</name>
</gene>
<feature type="signal peptide" evidence="1">
    <location>
        <begin position="1"/>
        <end position="20"/>
    </location>
</feature>
<dbReference type="Gene3D" id="2.60.120.380">
    <property type="match status" value="2"/>
</dbReference>
<dbReference type="RefSeq" id="WP_308985203.1">
    <property type="nucleotide sequence ID" value="NZ_JARXIC010000014.1"/>
</dbReference>
<sequence>MNGYFPSLSLLLGIVATASAQSLQISETYFSDARFEVLAHSDDDAILTLHRFDNDALPEVTSHTVALAIAQAGVPQRLKEYAPSGQPKGFFRVSESDLATYTGDADRDGIQDRIELKALNFLHPLDLSDASRVDVFALPPLDTSIANDVPAAGAGNIESSHHADIYTFNATADTGVFVDVVSYDNELSSHRYQLINPYGQSLKSSRFGHSEMGPVSLAHEGEYLLLVGDIGADGSGNYAINLSIIPAPQTFEITIGDTITPVEATGAGTIETPGAYDMYTFAGIAGQKIFIDKISYSGIANIDYTLIAPSGDTLGTKPFHTSDLAMIELPETGTYTLQVGDSSSDQTGTYSIAITAVAAPQTFAINIG</sequence>
<organism evidence="2 3">
    <name type="scientific">Thalassobacterium sedimentorum</name>
    <dbReference type="NCBI Taxonomy" id="3041258"/>
    <lineage>
        <taxon>Bacteria</taxon>
        <taxon>Pseudomonadati</taxon>
        <taxon>Verrucomicrobiota</taxon>
        <taxon>Opitutia</taxon>
        <taxon>Puniceicoccales</taxon>
        <taxon>Coraliomargaritaceae</taxon>
        <taxon>Thalassobacterium</taxon>
    </lineage>
</organism>
<evidence type="ECO:0008006" key="4">
    <source>
        <dbReference type="Google" id="ProtNLM"/>
    </source>
</evidence>
<keyword evidence="1" id="KW-0732">Signal</keyword>
<evidence type="ECO:0000313" key="3">
    <source>
        <dbReference type="Proteomes" id="UP001243717"/>
    </source>
</evidence>
<feature type="non-terminal residue" evidence="2">
    <location>
        <position position="368"/>
    </location>
</feature>
<evidence type="ECO:0000313" key="2">
    <source>
        <dbReference type="EMBL" id="MDQ8194736.1"/>
    </source>
</evidence>